<protein>
    <submittedName>
        <fullName evidence="2">Uncharacterized protein</fullName>
    </submittedName>
</protein>
<reference evidence="2 3" key="1">
    <citation type="submission" date="2018-02" db="EMBL/GenBank/DDBJ databases">
        <title>Acinetobacter baumanii whole genome sequence.</title>
        <authorList>
            <person name="Qasim Z.J."/>
        </authorList>
    </citation>
    <scope>NUCLEOTIDE SEQUENCE [LARGE SCALE GENOMIC DNA]</scope>
    <source>
        <strain evidence="2 3">ZQ8</strain>
    </source>
</reference>
<gene>
    <name evidence="2" type="ORF">CV954_001170</name>
</gene>
<keyword evidence="1" id="KW-0812">Transmembrane</keyword>
<dbReference type="RefSeq" id="WP_000870318.1">
    <property type="nucleotide sequence ID" value="NZ_PHJU02000005.1"/>
</dbReference>
<dbReference type="EMBL" id="PHJU02000005">
    <property type="protein sequence ID" value="PQL85314.1"/>
    <property type="molecule type" value="Genomic_DNA"/>
</dbReference>
<accession>A0AA44XT46</accession>
<keyword evidence="1" id="KW-0472">Membrane</keyword>
<organism evidence="2 3">
    <name type="scientific">Acinetobacter baumannii</name>
    <dbReference type="NCBI Taxonomy" id="470"/>
    <lineage>
        <taxon>Bacteria</taxon>
        <taxon>Pseudomonadati</taxon>
        <taxon>Pseudomonadota</taxon>
        <taxon>Gammaproteobacteria</taxon>
        <taxon>Moraxellales</taxon>
        <taxon>Moraxellaceae</taxon>
        <taxon>Acinetobacter</taxon>
        <taxon>Acinetobacter calcoaceticus/baumannii complex</taxon>
    </lineage>
</organism>
<proteinExistence type="predicted"/>
<name>A0AA44XT46_ACIBA</name>
<dbReference type="AlphaFoldDB" id="A0AA44XT46"/>
<sequence length="167" mass="19768">MKVYLFAQALDNDSSDDWYEYTNNSLKEIIEESDQSKLNNLIFELTNEGKREITNNVECYYKLTYNNFLNFILLIENQQKDKIGRVAKTALIIKDYNNIALDFEKILTLFWTRTNRNLVTSISLGKQCDKIFDMIKKKREKQRWLVSLALVSFSIILVLFFLKLRQG</sequence>
<feature type="transmembrane region" description="Helical" evidence="1">
    <location>
        <begin position="144"/>
        <end position="162"/>
    </location>
</feature>
<comment type="caution">
    <text evidence="2">The sequence shown here is derived from an EMBL/GenBank/DDBJ whole genome shotgun (WGS) entry which is preliminary data.</text>
</comment>
<dbReference type="Proteomes" id="UP000233757">
    <property type="component" value="Unassembled WGS sequence"/>
</dbReference>
<keyword evidence="1" id="KW-1133">Transmembrane helix</keyword>
<evidence type="ECO:0000313" key="3">
    <source>
        <dbReference type="Proteomes" id="UP000233757"/>
    </source>
</evidence>
<evidence type="ECO:0000256" key="1">
    <source>
        <dbReference type="SAM" id="Phobius"/>
    </source>
</evidence>
<evidence type="ECO:0000313" key="2">
    <source>
        <dbReference type="EMBL" id="PQL85314.1"/>
    </source>
</evidence>